<gene>
    <name evidence="2" type="ORF">S01H1_43301</name>
</gene>
<dbReference type="InterPro" id="IPR011013">
    <property type="entry name" value="Gal_mutarotase_sf_dom"/>
</dbReference>
<proteinExistence type="predicted"/>
<dbReference type="SUPFAM" id="SSF74650">
    <property type="entry name" value="Galactose mutarotase-like"/>
    <property type="match status" value="1"/>
</dbReference>
<dbReference type="Pfam" id="PF09095">
    <property type="entry name" value="AmyA-gluTrfs_C"/>
    <property type="match status" value="1"/>
</dbReference>
<protein>
    <recommendedName>
        <fullName evidence="1">Alpha-amylase/4-alpha-glucanotransferase C-terminal domain-containing protein</fullName>
    </recommendedName>
</protein>
<dbReference type="AlphaFoldDB" id="X0VH29"/>
<evidence type="ECO:0000259" key="1">
    <source>
        <dbReference type="Pfam" id="PF09095"/>
    </source>
</evidence>
<accession>X0VH29</accession>
<dbReference type="Gene3D" id="2.70.98.10">
    <property type="match status" value="1"/>
</dbReference>
<comment type="caution">
    <text evidence="2">The sequence shown here is derived from an EMBL/GenBank/DDBJ whole genome shotgun (WGS) entry which is preliminary data.</text>
</comment>
<evidence type="ECO:0000313" key="2">
    <source>
        <dbReference type="EMBL" id="GAF99855.1"/>
    </source>
</evidence>
<feature type="domain" description="Alpha-amylase/4-alpha-glucanotransferase C-terminal" evidence="1">
    <location>
        <begin position="4"/>
        <end position="227"/>
    </location>
</feature>
<dbReference type="GO" id="GO:0003824">
    <property type="term" value="F:catalytic activity"/>
    <property type="evidence" value="ECO:0007669"/>
    <property type="project" value="InterPro"/>
</dbReference>
<dbReference type="InterPro" id="IPR014718">
    <property type="entry name" value="GH-type_carb-bd"/>
</dbReference>
<dbReference type="GO" id="GO:0005975">
    <property type="term" value="P:carbohydrate metabolic process"/>
    <property type="evidence" value="ECO:0007669"/>
    <property type="project" value="InterPro"/>
</dbReference>
<dbReference type="EMBL" id="BARS01027582">
    <property type="protein sequence ID" value="GAF99855.1"/>
    <property type="molecule type" value="Genomic_DNA"/>
</dbReference>
<feature type="non-terminal residue" evidence="2">
    <location>
        <position position="1"/>
    </location>
</feature>
<dbReference type="InterPro" id="IPR015179">
    <property type="entry name" value="A-amylase/a-glucTrfase_C"/>
</dbReference>
<reference evidence="2" key="1">
    <citation type="journal article" date="2014" name="Front. Microbiol.">
        <title>High frequency of phylogenetically diverse reductive dehalogenase-homologous genes in deep subseafloor sedimentary metagenomes.</title>
        <authorList>
            <person name="Kawai M."/>
            <person name="Futagami T."/>
            <person name="Toyoda A."/>
            <person name="Takaki Y."/>
            <person name="Nishi S."/>
            <person name="Hori S."/>
            <person name="Arai W."/>
            <person name="Tsubouchi T."/>
            <person name="Morono Y."/>
            <person name="Uchiyama I."/>
            <person name="Ito T."/>
            <person name="Fujiyama A."/>
            <person name="Inagaki F."/>
            <person name="Takami H."/>
        </authorList>
    </citation>
    <scope>NUCLEOTIDE SEQUENCE</scope>
    <source>
        <strain evidence="2">Expedition CK06-06</strain>
    </source>
</reference>
<dbReference type="GO" id="GO:0030246">
    <property type="term" value="F:carbohydrate binding"/>
    <property type="evidence" value="ECO:0007669"/>
    <property type="project" value="InterPro"/>
</dbReference>
<organism evidence="2">
    <name type="scientific">marine sediment metagenome</name>
    <dbReference type="NCBI Taxonomy" id="412755"/>
    <lineage>
        <taxon>unclassified sequences</taxon>
        <taxon>metagenomes</taxon>
        <taxon>ecological metagenomes</taxon>
    </lineage>
</organism>
<name>X0VH29_9ZZZZ</name>
<sequence>SEKQTGGEGVIPSIHDLIRVKDEKSSHSLVYDRYLRSSLIDRFFGSSTKLKEFANNSYTDLGDFAGQPYEFSIEKKGGKTKVWLRRSGVLSIRRKSLPFEVQKEVTLDAGEEKIEISYQLRNTSDSSIEAIFGSEWNVNLLGGGHNEQAYYQVPGLTLDDHHLDSWGELADIEKIVLGNRHLGIELELTAVPKVGLWRFPVESISNSEAGIERLYQASCLLLLLPFSLAPGGIANLNLLWQVKPFVTSA</sequence>